<dbReference type="AlphaFoldDB" id="A0A2K2CAD6"/>
<gene>
    <name evidence="10" type="ORF">POPTR_001G383400</name>
</gene>
<feature type="transmembrane region" description="Helical" evidence="9">
    <location>
        <begin position="79"/>
        <end position="99"/>
    </location>
</feature>
<dbReference type="PANTHER" id="PTHR10791:SF111">
    <property type="entry name" value="BIDIRECTIONAL SUGAR TRANSPORTER SWEET2"/>
    <property type="match status" value="1"/>
</dbReference>
<feature type="transmembrane region" description="Helical" evidence="9">
    <location>
        <begin position="16"/>
        <end position="36"/>
    </location>
</feature>
<keyword evidence="6" id="KW-0677">Repeat</keyword>
<keyword evidence="7 9" id="KW-1133">Transmembrane helix</keyword>
<comment type="similarity">
    <text evidence="2">Belongs to the SWEET sugar transporter family.</text>
</comment>
<dbReference type="PANTHER" id="PTHR10791">
    <property type="entry name" value="RAG1-ACTIVATING PROTEIN 1"/>
    <property type="match status" value="1"/>
</dbReference>
<evidence type="ECO:0000256" key="1">
    <source>
        <dbReference type="ARBA" id="ARBA00004127"/>
    </source>
</evidence>
<sequence length="139" mass="15803">MSDSVHNPVWTSCKDAAGIAGNIFAFGLFVSPIPTYRRIIRNRSTEQFSGLPYIYALMNCLICMWYGMPLISADNLLVVTVNSFGTVFQLAYIILFIIYAERKIKVFIPFYLQNLSTFYGFYVLIHLHLLSLVAGRLVC</sequence>
<evidence type="ECO:0000313" key="11">
    <source>
        <dbReference type="Proteomes" id="UP000006729"/>
    </source>
</evidence>
<evidence type="ECO:0000256" key="5">
    <source>
        <dbReference type="ARBA" id="ARBA00022692"/>
    </source>
</evidence>
<evidence type="ECO:0000256" key="2">
    <source>
        <dbReference type="ARBA" id="ARBA00007809"/>
    </source>
</evidence>
<dbReference type="Proteomes" id="UP000006729">
    <property type="component" value="Chromosome 1"/>
</dbReference>
<evidence type="ECO:0000256" key="3">
    <source>
        <dbReference type="ARBA" id="ARBA00022448"/>
    </source>
</evidence>
<dbReference type="STRING" id="3694.A0A2K2CAD6"/>
<dbReference type="GO" id="GO:0051119">
    <property type="term" value="F:sugar transmembrane transporter activity"/>
    <property type="evidence" value="ECO:0000318"/>
    <property type="project" value="GO_Central"/>
</dbReference>
<dbReference type="InterPro" id="IPR004316">
    <property type="entry name" value="SWEET_rpt"/>
</dbReference>
<keyword evidence="3" id="KW-0813">Transport</keyword>
<keyword evidence="4" id="KW-0762">Sugar transport</keyword>
<dbReference type="FunFam" id="1.20.1280.290:FF:000001">
    <property type="entry name" value="Bidirectional sugar transporter SWEET"/>
    <property type="match status" value="1"/>
</dbReference>
<proteinExistence type="inferred from homology"/>
<reference evidence="10 11" key="1">
    <citation type="journal article" date="2006" name="Science">
        <title>The genome of black cottonwood, Populus trichocarpa (Torr. &amp; Gray).</title>
        <authorList>
            <person name="Tuskan G.A."/>
            <person name="Difazio S."/>
            <person name="Jansson S."/>
            <person name="Bohlmann J."/>
            <person name="Grigoriev I."/>
            <person name="Hellsten U."/>
            <person name="Putnam N."/>
            <person name="Ralph S."/>
            <person name="Rombauts S."/>
            <person name="Salamov A."/>
            <person name="Schein J."/>
            <person name="Sterck L."/>
            <person name="Aerts A."/>
            <person name="Bhalerao R.R."/>
            <person name="Bhalerao R.P."/>
            <person name="Blaudez D."/>
            <person name="Boerjan W."/>
            <person name="Brun A."/>
            <person name="Brunner A."/>
            <person name="Busov V."/>
            <person name="Campbell M."/>
            <person name="Carlson J."/>
            <person name="Chalot M."/>
            <person name="Chapman J."/>
            <person name="Chen G.L."/>
            <person name="Cooper D."/>
            <person name="Coutinho P.M."/>
            <person name="Couturier J."/>
            <person name="Covert S."/>
            <person name="Cronk Q."/>
            <person name="Cunningham R."/>
            <person name="Davis J."/>
            <person name="Degroeve S."/>
            <person name="Dejardin A."/>
            <person name="Depamphilis C."/>
            <person name="Detter J."/>
            <person name="Dirks B."/>
            <person name="Dubchak I."/>
            <person name="Duplessis S."/>
            <person name="Ehlting J."/>
            <person name="Ellis B."/>
            <person name="Gendler K."/>
            <person name="Goodstein D."/>
            <person name="Gribskov M."/>
            <person name="Grimwood J."/>
            <person name="Groover A."/>
            <person name="Gunter L."/>
            <person name="Hamberger B."/>
            <person name="Heinze B."/>
            <person name="Helariutta Y."/>
            <person name="Henrissat B."/>
            <person name="Holligan D."/>
            <person name="Holt R."/>
            <person name="Huang W."/>
            <person name="Islam-Faridi N."/>
            <person name="Jones S."/>
            <person name="Jones-Rhoades M."/>
            <person name="Jorgensen R."/>
            <person name="Joshi C."/>
            <person name="Kangasjarvi J."/>
            <person name="Karlsson J."/>
            <person name="Kelleher C."/>
            <person name="Kirkpatrick R."/>
            <person name="Kirst M."/>
            <person name="Kohler A."/>
            <person name="Kalluri U."/>
            <person name="Larimer F."/>
            <person name="Leebens-Mack J."/>
            <person name="Leple J.C."/>
            <person name="Locascio P."/>
            <person name="Lou Y."/>
            <person name="Lucas S."/>
            <person name="Martin F."/>
            <person name="Montanini B."/>
            <person name="Napoli C."/>
            <person name="Nelson D.R."/>
            <person name="Nelson C."/>
            <person name="Nieminen K."/>
            <person name="Nilsson O."/>
            <person name="Pereda V."/>
            <person name="Peter G."/>
            <person name="Philippe R."/>
            <person name="Pilate G."/>
            <person name="Poliakov A."/>
            <person name="Razumovskaya J."/>
            <person name="Richardson P."/>
            <person name="Rinaldi C."/>
            <person name="Ritland K."/>
            <person name="Rouze P."/>
            <person name="Ryaboy D."/>
            <person name="Schmutz J."/>
            <person name="Schrader J."/>
            <person name="Segerman B."/>
            <person name="Shin H."/>
            <person name="Siddiqui A."/>
            <person name="Sterky F."/>
            <person name="Terry A."/>
            <person name="Tsai C.J."/>
            <person name="Uberbacher E."/>
            <person name="Unneberg P."/>
            <person name="Vahala J."/>
            <person name="Wall K."/>
            <person name="Wessler S."/>
            <person name="Yang G."/>
            <person name="Yin T."/>
            <person name="Douglas C."/>
            <person name="Marra M."/>
            <person name="Sandberg G."/>
            <person name="Van de Peer Y."/>
            <person name="Rokhsar D."/>
        </authorList>
    </citation>
    <scope>NUCLEOTIDE SEQUENCE [LARGE SCALE GENOMIC DNA]</scope>
    <source>
        <strain evidence="11">cv. Nisqually</strain>
    </source>
</reference>
<evidence type="ECO:0000256" key="9">
    <source>
        <dbReference type="SAM" id="Phobius"/>
    </source>
</evidence>
<evidence type="ECO:0000256" key="6">
    <source>
        <dbReference type="ARBA" id="ARBA00022737"/>
    </source>
</evidence>
<dbReference type="GO" id="GO:0008643">
    <property type="term" value="P:carbohydrate transport"/>
    <property type="evidence" value="ECO:0000318"/>
    <property type="project" value="GO_Central"/>
</dbReference>
<evidence type="ECO:0000256" key="7">
    <source>
        <dbReference type="ARBA" id="ARBA00022989"/>
    </source>
</evidence>
<organism evidence="10 11">
    <name type="scientific">Populus trichocarpa</name>
    <name type="common">Western balsam poplar</name>
    <name type="synonym">Populus balsamifera subsp. trichocarpa</name>
    <dbReference type="NCBI Taxonomy" id="3694"/>
    <lineage>
        <taxon>Eukaryota</taxon>
        <taxon>Viridiplantae</taxon>
        <taxon>Streptophyta</taxon>
        <taxon>Embryophyta</taxon>
        <taxon>Tracheophyta</taxon>
        <taxon>Spermatophyta</taxon>
        <taxon>Magnoliopsida</taxon>
        <taxon>eudicotyledons</taxon>
        <taxon>Gunneridae</taxon>
        <taxon>Pentapetalae</taxon>
        <taxon>rosids</taxon>
        <taxon>fabids</taxon>
        <taxon>Malpighiales</taxon>
        <taxon>Salicaceae</taxon>
        <taxon>Saliceae</taxon>
        <taxon>Populus</taxon>
    </lineage>
</organism>
<dbReference type="GO" id="GO:0016020">
    <property type="term" value="C:membrane"/>
    <property type="evidence" value="ECO:0000318"/>
    <property type="project" value="GO_Central"/>
</dbReference>
<evidence type="ECO:0000256" key="4">
    <source>
        <dbReference type="ARBA" id="ARBA00022597"/>
    </source>
</evidence>
<evidence type="ECO:0000313" key="10">
    <source>
        <dbReference type="EMBL" id="PNT58982.1"/>
    </source>
</evidence>
<keyword evidence="5 9" id="KW-0812">Transmembrane</keyword>
<feature type="transmembrane region" description="Helical" evidence="9">
    <location>
        <begin position="48"/>
        <end position="67"/>
    </location>
</feature>
<dbReference type="InterPro" id="IPR047664">
    <property type="entry name" value="SWEET"/>
</dbReference>
<keyword evidence="11" id="KW-1185">Reference proteome</keyword>
<name>A0A2K2CAD6_POPTR</name>
<evidence type="ECO:0008006" key="12">
    <source>
        <dbReference type="Google" id="ProtNLM"/>
    </source>
</evidence>
<dbReference type="GO" id="GO:0012505">
    <property type="term" value="C:endomembrane system"/>
    <property type="evidence" value="ECO:0007669"/>
    <property type="project" value="UniProtKB-SubCell"/>
</dbReference>
<dbReference type="Pfam" id="PF03083">
    <property type="entry name" value="MtN3_slv"/>
    <property type="match status" value="1"/>
</dbReference>
<dbReference type="InParanoid" id="A0A2K2CAD6"/>
<dbReference type="Gene3D" id="1.20.1280.290">
    <property type="match status" value="1"/>
</dbReference>
<comment type="subcellular location">
    <subcellularLocation>
        <location evidence="1">Endomembrane system</location>
        <topology evidence="1">Multi-pass membrane protein</topology>
    </subcellularLocation>
</comment>
<accession>A0A2K2CAD6</accession>
<evidence type="ECO:0000256" key="8">
    <source>
        <dbReference type="ARBA" id="ARBA00023136"/>
    </source>
</evidence>
<keyword evidence="8 9" id="KW-0472">Membrane</keyword>
<dbReference type="EMBL" id="CM009290">
    <property type="protein sequence ID" value="PNT58982.1"/>
    <property type="molecule type" value="Genomic_DNA"/>
</dbReference>
<protein>
    <recommendedName>
        <fullName evidence="12">Bidirectional sugar transporter SWEET</fullName>
    </recommendedName>
</protein>